<proteinExistence type="inferred from homology"/>
<dbReference type="PROSITE" id="PS50893">
    <property type="entry name" value="ABC_TRANSPORTER_2"/>
    <property type="match status" value="1"/>
</dbReference>
<dbReference type="InterPro" id="IPR017871">
    <property type="entry name" value="ABC_transporter-like_CS"/>
</dbReference>
<dbReference type="NCBIfam" id="TIGR02315">
    <property type="entry name" value="ABC_phnC"/>
    <property type="match status" value="1"/>
</dbReference>
<evidence type="ECO:0000256" key="8">
    <source>
        <dbReference type="SAM" id="MobiDB-lite"/>
    </source>
</evidence>
<reference evidence="10 11" key="1">
    <citation type="submission" date="2018-07" db="EMBL/GenBank/DDBJ databases">
        <authorList>
            <person name="Quirk P.G."/>
            <person name="Krulwich T.A."/>
        </authorList>
    </citation>
    <scope>NUCLEOTIDE SEQUENCE [LARGE SCALE GENOMIC DNA]</scope>
    <source>
        <strain evidence="10 11">CC-BB4</strain>
    </source>
</reference>
<keyword evidence="2" id="KW-0813">Transport</keyword>
<keyword evidence="6" id="KW-1278">Translocase</keyword>
<keyword evidence="4" id="KW-0547">Nucleotide-binding</keyword>
<evidence type="ECO:0000256" key="2">
    <source>
        <dbReference type="ARBA" id="ARBA00022448"/>
    </source>
</evidence>
<dbReference type="GO" id="GO:0016887">
    <property type="term" value="F:ATP hydrolysis activity"/>
    <property type="evidence" value="ECO:0007669"/>
    <property type="project" value="InterPro"/>
</dbReference>
<evidence type="ECO:0000256" key="4">
    <source>
        <dbReference type="ARBA" id="ARBA00022741"/>
    </source>
</evidence>
<dbReference type="OrthoDB" id="9802264at2"/>
<dbReference type="InterPro" id="IPR003439">
    <property type="entry name" value="ABC_transporter-like_ATP-bd"/>
</dbReference>
<evidence type="ECO:0000256" key="1">
    <source>
        <dbReference type="ARBA" id="ARBA00005417"/>
    </source>
</evidence>
<dbReference type="PROSITE" id="PS00211">
    <property type="entry name" value="ABC_TRANSPORTER_1"/>
    <property type="match status" value="1"/>
</dbReference>
<protein>
    <submittedName>
        <fullName evidence="10">Phosphonate ABC transporter ATP-binding protein</fullName>
        <ecNumber evidence="10">3.6.3.28</ecNumber>
    </submittedName>
</protein>
<feature type="domain" description="ABC transporter" evidence="9">
    <location>
        <begin position="7"/>
        <end position="258"/>
    </location>
</feature>
<sequence length="304" mass="32294">MSLETVIDAKGISKSFQRGTAVLDNVSISLRRGEMVALIGASGSGKSTLIRSLAGLIPIDGNARGNGGSITMLGEAVQKNGRLNCSRALRARIGVIFQQFNLVPRLTLLTNVCFGLLGQLPVLRGTLGQFNDSDKRKAMQALARVGIAEHALKRATELSGGQQQRAAIARSLVQGAELLIADEPIASLDPASSRRVMDLLADMNRNDGLTVLVSLHQVEYAMKYCPRTIALKAGKVAYDGPSSALTPAFLNQLYGAESEELFLPSFEGQSASSHDAGQHWSDPPAVMPHASSAAMTREAERLSA</sequence>
<evidence type="ECO:0000256" key="5">
    <source>
        <dbReference type="ARBA" id="ARBA00022840"/>
    </source>
</evidence>
<evidence type="ECO:0000256" key="7">
    <source>
        <dbReference type="ARBA" id="ARBA00023136"/>
    </source>
</evidence>
<dbReference type="EMBL" id="CP031417">
    <property type="protein sequence ID" value="AXK82720.1"/>
    <property type="molecule type" value="Genomic_DNA"/>
</dbReference>
<evidence type="ECO:0000256" key="3">
    <source>
        <dbReference type="ARBA" id="ARBA00022475"/>
    </source>
</evidence>
<keyword evidence="11" id="KW-1185">Reference proteome</keyword>
<dbReference type="InterPro" id="IPR050086">
    <property type="entry name" value="MetN_ABC_transporter-like"/>
</dbReference>
<comment type="similarity">
    <text evidence="1">Belongs to the ABC transporter superfamily.</text>
</comment>
<evidence type="ECO:0000256" key="6">
    <source>
        <dbReference type="ARBA" id="ARBA00022967"/>
    </source>
</evidence>
<organism evidence="10 11">
    <name type="scientific">Pseudolabrys taiwanensis</name>
    <dbReference type="NCBI Taxonomy" id="331696"/>
    <lineage>
        <taxon>Bacteria</taxon>
        <taxon>Pseudomonadati</taxon>
        <taxon>Pseudomonadota</taxon>
        <taxon>Alphaproteobacteria</taxon>
        <taxon>Hyphomicrobiales</taxon>
        <taxon>Xanthobacteraceae</taxon>
        <taxon>Pseudolabrys</taxon>
    </lineage>
</organism>
<dbReference type="InterPro" id="IPR012693">
    <property type="entry name" value="ABC_transpr_PhnC"/>
</dbReference>
<dbReference type="AlphaFoldDB" id="A0A346A0M3"/>
<keyword evidence="7" id="KW-0472">Membrane</keyword>
<keyword evidence="5 10" id="KW-0067">ATP-binding</keyword>
<dbReference type="GO" id="GO:0015416">
    <property type="term" value="F:ABC-type phosphonate transporter activity"/>
    <property type="evidence" value="ECO:0007669"/>
    <property type="project" value="InterPro"/>
</dbReference>
<feature type="region of interest" description="Disordered" evidence="8">
    <location>
        <begin position="268"/>
        <end position="304"/>
    </location>
</feature>
<dbReference type="SUPFAM" id="SSF52540">
    <property type="entry name" value="P-loop containing nucleoside triphosphate hydrolases"/>
    <property type="match status" value="1"/>
</dbReference>
<dbReference type="InterPro" id="IPR027417">
    <property type="entry name" value="P-loop_NTPase"/>
</dbReference>
<name>A0A346A0M3_9HYPH</name>
<dbReference type="GO" id="GO:0005524">
    <property type="term" value="F:ATP binding"/>
    <property type="evidence" value="ECO:0007669"/>
    <property type="project" value="UniProtKB-KW"/>
</dbReference>
<evidence type="ECO:0000313" key="10">
    <source>
        <dbReference type="EMBL" id="AXK82720.1"/>
    </source>
</evidence>
<gene>
    <name evidence="10" type="primary">phnC</name>
    <name evidence="10" type="ORF">DW352_20635</name>
</gene>
<evidence type="ECO:0000259" key="9">
    <source>
        <dbReference type="PROSITE" id="PS50893"/>
    </source>
</evidence>
<dbReference type="KEGG" id="ptaw:DW352_20635"/>
<evidence type="ECO:0000313" key="11">
    <source>
        <dbReference type="Proteomes" id="UP000254889"/>
    </source>
</evidence>
<dbReference type="PANTHER" id="PTHR43166">
    <property type="entry name" value="AMINO ACID IMPORT ATP-BINDING PROTEIN"/>
    <property type="match status" value="1"/>
</dbReference>
<dbReference type="Pfam" id="PF00005">
    <property type="entry name" value="ABC_tran"/>
    <property type="match status" value="1"/>
</dbReference>
<dbReference type="PANTHER" id="PTHR43166:SF6">
    <property type="entry name" value="PHOSPHONATES IMPORT ATP-BINDING PROTEIN PHNC"/>
    <property type="match status" value="1"/>
</dbReference>
<dbReference type="Gene3D" id="3.40.50.300">
    <property type="entry name" value="P-loop containing nucleotide triphosphate hydrolases"/>
    <property type="match status" value="1"/>
</dbReference>
<dbReference type="CDD" id="cd03256">
    <property type="entry name" value="ABC_PhnC_transporter"/>
    <property type="match status" value="1"/>
</dbReference>
<dbReference type="GO" id="GO:0016020">
    <property type="term" value="C:membrane"/>
    <property type="evidence" value="ECO:0007669"/>
    <property type="project" value="InterPro"/>
</dbReference>
<dbReference type="InterPro" id="IPR003593">
    <property type="entry name" value="AAA+_ATPase"/>
</dbReference>
<keyword evidence="10" id="KW-0378">Hydrolase</keyword>
<dbReference type="Proteomes" id="UP000254889">
    <property type="component" value="Chromosome"/>
</dbReference>
<accession>A0A346A0M3</accession>
<dbReference type="SMART" id="SM00382">
    <property type="entry name" value="AAA"/>
    <property type="match status" value="1"/>
</dbReference>
<dbReference type="RefSeq" id="WP_115693099.1">
    <property type="nucleotide sequence ID" value="NZ_CP031417.1"/>
</dbReference>
<keyword evidence="3" id="KW-1003">Cell membrane</keyword>
<dbReference type="EC" id="3.6.3.28" evidence="10"/>